<protein>
    <submittedName>
        <fullName evidence="1">TIGR02281 family clan AA aspartic protease</fullName>
        <ecNumber evidence="1">3.4.23.-</ecNumber>
    </submittedName>
</protein>
<evidence type="ECO:0000313" key="1">
    <source>
        <dbReference type="EMBL" id="QWT50251.1"/>
    </source>
</evidence>
<dbReference type="GO" id="GO:0006508">
    <property type="term" value="P:proteolysis"/>
    <property type="evidence" value="ECO:0007669"/>
    <property type="project" value="UniProtKB-KW"/>
</dbReference>
<name>A0A975XVV5_9RHOO</name>
<keyword evidence="1" id="KW-0378">Hydrolase</keyword>
<reference evidence="1" key="1">
    <citation type="submission" date="2020-11" db="EMBL/GenBank/DDBJ databases">
        <title>Azospira inquinata sp. nov.</title>
        <authorList>
            <person name="Moe W.M."/>
            <person name="Mikes M.C."/>
        </authorList>
    </citation>
    <scope>NUCLEOTIDE SEQUENCE</scope>
    <source>
        <strain evidence="1">Azo-3</strain>
    </source>
</reference>
<sequence length="265" mass="27493">MHGWKHGGAKFSNGAQGRRGGWCRLLMLAGLALGAGMAGADSVRPDAAMAEGGSARPHSPPALTLKGLQHQAGAGQAQAQRDLAVAYETGYLVQSSPSRAEYWYRRAAKSGDGIAREWVAHHDQLASLGGGKECLGDYCYGGGQGEGAHAASFVAAANNHYFAPVTINGVTEQGMIDTGASTIAMSPESAKHFGIDASHGKQQQFQTANGKTIDSVITVPKIQVGGLVLRNVMVSVGSSGPILIGMSFLHRLNLRMGGGVLTLSR</sequence>
<keyword evidence="1" id="KW-0645">Protease</keyword>
<proteinExistence type="predicted"/>
<keyword evidence="2" id="KW-1185">Reference proteome</keyword>
<evidence type="ECO:0000313" key="2">
    <source>
        <dbReference type="Proteomes" id="UP000683428"/>
    </source>
</evidence>
<dbReference type="AlphaFoldDB" id="A0A975XVV5"/>
<accession>A0A975XVV5</accession>
<dbReference type="EC" id="3.4.23.-" evidence="1"/>
<dbReference type="Proteomes" id="UP000683428">
    <property type="component" value="Chromosome"/>
</dbReference>
<dbReference type="NCBIfam" id="TIGR02281">
    <property type="entry name" value="clan_AA_DTGA"/>
    <property type="match status" value="1"/>
</dbReference>
<dbReference type="RefSeq" id="WP_216130742.1">
    <property type="nucleotide sequence ID" value="NZ_CP064782.1"/>
</dbReference>
<organism evidence="1 2">
    <name type="scientific">Azospira inquinata</name>
    <dbReference type="NCBI Taxonomy" id="2785627"/>
    <lineage>
        <taxon>Bacteria</taxon>
        <taxon>Pseudomonadati</taxon>
        <taxon>Pseudomonadota</taxon>
        <taxon>Betaproteobacteria</taxon>
        <taxon>Rhodocyclales</taxon>
        <taxon>Rhodocyclaceae</taxon>
        <taxon>Azospira</taxon>
    </lineage>
</organism>
<dbReference type="InterPro" id="IPR006597">
    <property type="entry name" value="Sel1-like"/>
</dbReference>
<dbReference type="SMART" id="SM00671">
    <property type="entry name" value="SEL1"/>
    <property type="match status" value="1"/>
</dbReference>
<dbReference type="CDD" id="cd05483">
    <property type="entry name" value="retropepsin_like_bacteria"/>
    <property type="match status" value="1"/>
</dbReference>
<dbReference type="Pfam" id="PF13975">
    <property type="entry name" value="gag-asp_proteas"/>
    <property type="match status" value="1"/>
</dbReference>
<dbReference type="InterPro" id="IPR011969">
    <property type="entry name" value="Clan_AA_Asp_peptidase_C"/>
</dbReference>
<gene>
    <name evidence="1" type="ORF">Azoinq_06600</name>
</gene>
<dbReference type="KEGG" id="aiq:Azoinq_06600"/>
<dbReference type="EMBL" id="CP064782">
    <property type="protein sequence ID" value="QWT50251.1"/>
    <property type="molecule type" value="Genomic_DNA"/>
</dbReference>
<dbReference type="GO" id="GO:0008233">
    <property type="term" value="F:peptidase activity"/>
    <property type="evidence" value="ECO:0007669"/>
    <property type="project" value="UniProtKB-KW"/>
</dbReference>
<dbReference type="InterPro" id="IPR034122">
    <property type="entry name" value="Retropepsin-like_bacterial"/>
</dbReference>